<dbReference type="OrthoDB" id="3191794at2"/>
<dbReference type="Proteomes" id="UP000184520">
    <property type="component" value="Unassembled WGS sequence"/>
</dbReference>
<dbReference type="STRING" id="634436.SAMN05216361_3193"/>
<feature type="binding site" evidence="1">
    <location>
        <position position="177"/>
    </location>
    <ligand>
        <name>S-adenosyl-L-methionine</name>
        <dbReference type="ChEBI" id="CHEBI:59789"/>
    </ligand>
</feature>
<gene>
    <name evidence="1" type="primary">rsmJ</name>
    <name evidence="2" type="ORF">SAMN05216361_3193</name>
</gene>
<name>A0A1M5NDM7_9ALTE</name>
<dbReference type="EC" id="2.1.1.242" evidence="1"/>
<dbReference type="PANTHER" id="PTHR36112">
    <property type="entry name" value="RIBOSOMAL RNA SMALL SUBUNIT METHYLTRANSFERASE J"/>
    <property type="match status" value="1"/>
</dbReference>
<comment type="caution">
    <text evidence="1">Lacks conserved residue(s) required for the propagation of feature annotation.</text>
</comment>
<comment type="function">
    <text evidence="1">Specifically methylates the guanosine in position 1516 of 16S rRNA.</text>
</comment>
<dbReference type="CDD" id="cd02440">
    <property type="entry name" value="AdoMet_MTases"/>
    <property type="match status" value="1"/>
</dbReference>
<reference evidence="3" key="1">
    <citation type="submission" date="2016-11" db="EMBL/GenBank/DDBJ databases">
        <authorList>
            <person name="Varghese N."/>
            <person name="Submissions S."/>
        </authorList>
    </citation>
    <scope>NUCLEOTIDE SEQUENCE [LARGE SCALE GENOMIC DNA]</scope>
    <source>
        <strain evidence="3">CGMCC 1.8995</strain>
    </source>
</reference>
<proteinExistence type="inferred from homology"/>
<feature type="binding site" evidence="1">
    <location>
        <begin position="109"/>
        <end position="110"/>
    </location>
    <ligand>
        <name>S-adenosyl-L-methionine</name>
        <dbReference type="ChEBI" id="CHEBI:59789"/>
    </ligand>
</feature>
<keyword evidence="1" id="KW-0949">S-adenosyl-L-methionine</keyword>
<evidence type="ECO:0000313" key="3">
    <source>
        <dbReference type="Proteomes" id="UP000184520"/>
    </source>
</evidence>
<dbReference type="HAMAP" id="MF_01523">
    <property type="entry name" value="16SrRNA_methyltr_J"/>
    <property type="match status" value="1"/>
</dbReference>
<dbReference type="InterPro" id="IPR007536">
    <property type="entry name" value="16SrRNA_methylTrfase_J"/>
</dbReference>
<keyword evidence="1 2" id="KW-0489">Methyltransferase</keyword>
<keyword evidence="3" id="KW-1185">Reference proteome</keyword>
<accession>A0A1M5NDM7</accession>
<dbReference type="EMBL" id="FQWD01000005">
    <property type="protein sequence ID" value="SHG87716.1"/>
    <property type="molecule type" value="Genomic_DNA"/>
</dbReference>
<dbReference type="RefSeq" id="WP_073324434.1">
    <property type="nucleotide sequence ID" value="NZ_FQWD01000005.1"/>
</dbReference>
<organism evidence="2 3">
    <name type="scientific">Marisediminitalea aggregata</name>
    <dbReference type="NCBI Taxonomy" id="634436"/>
    <lineage>
        <taxon>Bacteria</taxon>
        <taxon>Pseudomonadati</taxon>
        <taxon>Pseudomonadota</taxon>
        <taxon>Gammaproteobacteria</taxon>
        <taxon>Alteromonadales</taxon>
        <taxon>Alteromonadaceae</taxon>
        <taxon>Marisediminitalea</taxon>
    </lineage>
</organism>
<dbReference type="Pfam" id="PF04445">
    <property type="entry name" value="SAM_MT"/>
    <property type="match status" value="1"/>
</dbReference>
<dbReference type="Gene3D" id="3.40.50.150">
    <property type="entry name" value="Vaccinia Virus protein VP39"/>
    <property type="match status" value="1"/>
</dbReference>
<protein>
    <recommendedName>
        <fullName evidence="1">Ribosomal RNA small subunit methyltransferase J</fullName>
        <ecNumber evidence="1">2.1.1.242</ecNumber>
    </recommendedName>
    <alternativeName>
        <fullName evidence="1">16S rRNA m2G1516 methyltransferase</fullName>
    </alternativeName>
    <alternativeName>
        <fullName evidence="1">rRNA (guanine-N(2)-)-methyltransferase</fullName>
    </alternativeName>
</protein>
<dbReference type="GO" id="GO:0005737">
    <property type="term" value="C:cytoplasm"/>
    <property type="evidence" value="ECO:0007669"/>
    <property type="project" value="UniProtKB-SubCell"/>
</dbReference>
<dbReference type="AlphaFoldDB" id="A0A1M5NDM7"/>
<keyword evidence="1" id="KW-0963">Cytoplasm</keyword>
<dbReference type="GO" id="GO:0008990">
    <property type="term" value="F:rRNA (guanine-N2-)-methyltransferase activity"/>
    <property type="evidence" value="ECO:0007669"/>
    <property type="project" value="UniProtKB-UniRule"/>
</dbReference>
<sequence length="254" mass="27124">MPDSVPVIFDNQTAPTAAQQAVLDIAQQAGLAIAAESDAILQLHIVDDCLVLNDASDAKSQGVKVDFLSGQSQYRRAHGGGNKEPIAKAIGLKQGNQMSVVDATPGLGRDAFVLAALGANVTMVERSPVVYALLADGLRRLAMQEPELASRFSLVHANSAEYMQTQPAGSVEAVYLDPMFPHKKKSALVKKEMRVFQALLGPDVDADALLPAAQAIALKRVVVKRPNSAPFLAQTKPSMAISSKKHRFDVYINV</sequence>
<comment type="catalytic activity">
    <reaction evidence="1">
        <text>guanosine(1516) in 16S rRNA + S-adenosyl-L-methionine = N(2)-methylguanosine(1516) in 16S rRNA + S-adenosyl-L-homocysteine + H(+)</text>
        <dbReference type="Rhea" id="RHEA:43220"/>
        <dbReference type="Rhea" id="RHEA-COMP:10412"/>
        <dbReference type="Rhea" id="RHEA-COMP:10413"/>
        <dbReference type="ChEBI" id="CHEBI:15378"/>
        <dbReference type="ChEBI" id="CHEBI:57856"/>
        <dbReference type="ChEBI" id="CHEBI:59789"/>
        <dbReference type="ChEBI" id="CHEBI:74269"/>
        <dbReference type="ChEBI" id="CHEBI:74481"/>
        <dbReference type="EC" id="2.1.1.242"/>
    </reaction>
</comment>
<keyword evidence="1" id="KW-0698">rRNA processing</keyword>
<evidence type="ECO:0000256" key="1">
    <source>
        <dbReference type="HAMAP-Rule" id="MF_01523"/>
    </source>
</evidence>
<feature type="binding site" evidence="1">
    <location>
        <begin position="125"/>
        <end position="126"/>
    </location>
    <ligand>
        <name>S-adenosyl-L-methionine</name>
        <dbReference type="ChEBI" id="CHEBI:59789"/>
    </ligand>
</feature>
<dbReference type="SUPFAM" id="SSF53335">
    <property type="entry name" value="S-adenosyl-L-methionine-dependent methyltransferases"/>
    <property type="match status" value="1"/>
</dbReference>
<comment type="subcellular location">
    <subcellularLocation>
        <location evidence="1">Cytoplasm</location>
    </subcellularLocation>
</comment>
<comment type="similarity">
    <text evidence="1">Belongs to the methyltransferase superfamily. RsmJ family.</text>
</comment>
<keyword evidence="1 2" id="KW-0808">Transferase</keyword>
<evidence type="ECO:0000313" key="2">
    <source>
        <dbReference type="EMBL" id="SHG87716.1"/>
    </source>
</evidence>
<dbReference type="InterPro" id="IPR029063">
    <property type="entry name" value="SAM-dependent_MTases_sf"/>
</dbReference>
<dbReference type="PANTHER" id="PTHR36112:SF1">
    <property type="entry name" value="RIBOSOMAL RNA SMALL SUBUNIT METHYLTRANSFERASE J"/>
    <property type="match status" value="1"/>
</dbReference>